<protein>
    <recommendedName>
        <fullName evidence="2">DNA-directed RNA polymerases I, II, and III subunit RPABC5</fullName>
    </recommendedName>
</protein>
<organism evidence="10 11">
    <name type="scientific">Trypanosoma cruzi</name>
    <dbReference type="NCBI Taxonomy" id="5693"/>
    <lineage>
        <taxon>Eukaryota</taxon>
        <taxon>Discoba</taxon>
        <taxon>Euglenozoa</taxon>
        <taxon>Kinetoplastea</taxon>
        <taxon>Metakinetoplastina</taxon>
        <taxon>Trypanosomatida</taxon>
        <taxon>Trypanosomatidae</taxon>
        <taxon>Trypanosoma</taxon>
        <taxon>Schizotrypanum</taxon>
    </lineage>
</organism>
<evidence type="ECO:0000256" key="4">
    <source>
        <dbReference type="ARBA" id="ARBA00022723"/>
    </source>
</evidence>
<dbReference type="GO" id="GO:0006366">
    <property type="term" value="P:transcription by RNA polymerase II"/>
    <property type="evidence" value="ECO:0007669"/>
    <property type="project" value="TreeGrafter"/>
</dbReference>
<dbReference type="Pfam" id="PF01194">
    <property type="entry name" value="RNA_pol_N"/>
    <property type="match status" value="1"/>
</dbReference>
<comment type="caution">
    <text evidence="10">The sequence shown here is derived from an EMBL/GenBank/DDBJ whole genome shotgun (WGS) entry which is preliminary data.</text>
</comment>
<dbReference type="GO" id="GO:0005665">
    <property type="term" value="C:RNA polymerase II, core complex"/>
    <property type="evidence" value="ECO:0007669"/>
    <property type="project" value="TreeGrafter"/>
</dbReference>
<dbReference type="SUPFAM" id="SSF46924">
    <property type="entry name" value="RNA polymerase subunit RPB10"/>
    <property type="match status" value="1"/>
</dbReference>
<dbReference type="EMBL" id="JABDHM010000121">
    <property type="protein sequence ID" value="KAF5217774.1"/>
    <property type="molecule type" value="Genomic_DNA"/>
</dbReference>
<feature type="region of interest" description="Disordered" evidence="8">
    <location>
        <begin position="92"/>
        <end position="141"/>
    </location>
</feature>
<dbReference type="GO" id="GO:0008270">
    <property type="term" value="F:zinc ion binding"/>
    <property type="evidence" value="ECO:0007669"/>
    <property type="project" value="InterPro"/>
</dbReference>
<dbReference type="GO" id="GO:0005666">
    <property type="term" value="C:RNA polymerase III complex"/>
    <property type="evidence" value="ECO:0007669"/>
    <property type="project" value="TreeGrafter"/>
</dbReference>
<sequence>MKRQACLCGGGRGFVCLHALRDVCCLFSSGEGLLRCSECAGYASASCGHVAGAVTACMRIPFLYYCVLHVVFVLSLFFSTAQRVSRAAGRLTAAAKSDTERRRKEEKKKKGGWVRTVDQSIGPSRPKPSTQQTRRRRERKKKKNPILYAFNKQKTEGRGKKGKRKMIIPVRCFTCGNVIADKYLLYLDLVAEGVSEEAALDAFNLQRFCCRRMFLTHVDFSDLLLKFNPADTNAAIYPAGVH</sequence>
<evidence type="ECO:0000256" key="9">
    <source>
        <dbReference type="SAM" id="Phobius"/>
    </source>
</evidence>
<accession>A0A7J6XTB6</accession>
<dbReference type="Proteomes" id="UP000583944">
    <property type="component" value="Unassembled WGS sequence"/>
</dbReference>
<reference evidence="10 11" key="1">
    <citation type="journal article" date="2019" name="Genome Biol. Evol.">
        <title>Nanopore Sequencing Significantly Improves Genome Assembly of the Protozoan Parasite Trypanosoma cruzi.</title>
        <authorList>
            <person name="Diaz-Viraque F."/>
            <person name="Pita S."/>
            <person name="Greif G."/>
            <person name="de Souza R.C.M."/>
            <person name="Iraola G."/>
            <person name="Robello C."/>
        </authorList>
    </citation>
    <scope>NUCLEOTIDE SEQUENCE [LARGE SCALE GENOMIC DNA]</scope>
    <source>
        <strain evidence="10 11">Berenice</strain>
    </source>
</reference>
<evidence type="ECO:0000256" key="2">
    <source>
        <dbReference type="ARBA" id="ARBA00020813"/>
    </source>
</evidence>
<feature type="transmembrane region" description="Helical" evidence="9">
    <location>
        <begin position="62"/>
        <end position="81"/>
    </location>
</feature>
<dbReference type="Gene3D" id="1.10.10.60">
    <property type="entry name" value="Homeodomain-like"/>
    <property type="match status" value="1"/>
</dbReference>
<dbReference type="GO" id="GO:0006360">
    <property type="term" value="P:transcription by RNA polymerase I"/>
    <property type="evidence" value="ECO:0007669"/>
    <property type="project" value="TreeGrafter"/>
</dbReference>
<dbReference type="VEuPathDB" id="TriTrypDB:ECC02_009347"/>
<dbReference type="InterPro" id="IPR023580">
    <property type="entry name" value="RNA_pol_su_RPB10"/>
</dbReference>
<evidence type="ECO:0000256" key="6">
    <source>
        <dbReference type="ARBA" id="ARBA00023163"/>
    </source>
</evidence>
<keyword evidence="4" id="KW-0479">Metal-binding</keyword>
<evidence type="ECO:0000256" key="5">
    <source>
        <dbReference type="ARBA" id="ARBA00022833"/>
    </source>
</evidence>
<dbReference type="GO" id="GO:0003899">
    <property type="term" value="F:DNA-directed RNA polymerase activity"/>
    <property type="evidence" value="ECO:0007669"/>
    <property type="project" value="InterPro"/>
</dbReference>
<dbReference type="InterPro" id="IPR020789">
    <property type="entry name" value="RNA_pol_suN_Zn-BS"/>
</dbReference>
<keyword evidence="9" id="KW-1133">Transmembrane helix</keyword>
<evidence type="ECO:0000256" key="8">
    <source>
        <dbReference type="SAM" id="MobiDB-lite"/>
    </source>
</evidence>
<feature type="compositionally biased region" description="Polar residues" evidence="8">
    <location>
        <begin position="117"/>
        <end position="132"/>
    </location>
</feature>
<proteinExistence type="inferred from homology"/>
<keyword evidence="9" id="KW-0812">Transmembrane</keyword>
<keyword evidence="3" id="KW-0240">DNA-directed RNA polymerase</keyword>
<dbReference type="GO" id="GO:0003677">
    <property type="term" value="F:DNA binding"/>
    <property type="evidence" value="ECO:0007669"/>
    <property type="project" value="InterPro"/>
</dbReference>
<comment type="subcellular location">
    <subcellularLocation>
        <location evidence="1">Nucleus</location>
    </subcellularLocation>
</comment>
<dbReference type="GO" id="GO:0005736">
    <property type="term" value="C:RNA polymerase I complex"/>
    <property type="evidence" value="ECO:0007669"/>
    <property type="project" value="TreeGrafter"/>
</dbReference>
<evidence type="ECO:0000313" key="10">
    <source>
        <dbReference type="EMBL" id="KAF5217774.1"/>
    </source>
</evidence>
<dbReference type="PROSITE" id="PS01112">
    <property type="entry name" value="RNA_POL_N_8KD"/>
    <property type="match status" value="1"/>
</dbReference>
<evidence type="ECO:0000313" key="11">
    <source>
        <dbReference type="Proteomes" id="UP000583944"/>
    </source>
</evidence>
<dbReference type="GO" id="GO:0042797">
    <property type="term" value="P:tRNA transcription by RNA polymerase III"/>
    <property type="evidence" value="ECO:0007669"/>
    <property type="project" value="TreeGrafter"/>
</dbReference>
<dbReference type="PANTHER" id="PTHR23431">
    <property type="entry name" value="DNA-DIRECTED RNA POLYMERASES I, II, AND III SUBUNIT RPABC5 FAMILY MEMBER"/>
    <property type="match status" value="1"/>
</dbReference>
<dbReference type="AlphaFoldDB" id="A0A7J6XTB6"/>
<keyword evidence="6" id="KW-0804">Transcription</keyword>
<keyword evidence="9" id="KW-0472">Membrane</keyword>
<dbReference type="FunFam" id="1.10.10.60:FF:000024">
    <property type="entry name" value="DNA-directed RNA polymerases I, II, and III subunit"/>
    <property type="match status" value="1"/>
</dbReference>
<evidence type="ECO:0000256" key="3">
    <source>
        <dbReference type="ARBA" id="ARBA00022478"/>
    </source>
</evidence>
<evidence type="ECO:0000256" key="1">
    <source>
        <dbReference type="ARBA" id="ARBA00004123"/>
    </source>
</evidence>
<dbReference type="PANTHER" id="PTHR23431:SF3">
    <property type="entry name" value="DNA-DIRECTED RNA POLYMERASES I, II, AND III SUBUNIT RPABC5"/>
    <property type="match status" value="1"/>
</dbReference>
<comment type="similarity">
    <text evidence="7">Belongs to the archaeal Rpo10/eukaryotic RPB10 RNA polymerase subunit family.</text>
</comment>
<gene>
    <name evidence="10" type="ORF">ECC02_009347</name>
</gene>
<evidence type="ECO:0000256" key="7">
    <source>
        <dbReference type="ARBA" id="ARBA00025720"/>
    </source>
</evidence>
<dbReference type="InterPro" id="IPR000268">
    <property type="entry name" value="RPABC5/Rpb10"/>
</dbReference>
<name>A0A7J6XTB6_TRYCR</name>
<dbReference type="VEuPathDB" id="TriTrypDB:BCY84_13700"/>
<keyword evidence="5" id="KW-0862">Zinc</keyword>